<dbReference type="EMBL" id="QLZR01000003">
    <property type="protein sequence ID" value="RAZ77797.1"/>
    <property type="molecule type" value="Genomic_DNA"/>
</dbReference>
<reference evidence="1 2" key="1">
    <citation type="submission" date="2018-06" db="EMBL/GenBank/DDBJ databases">
        <title>The draft genome sequences of strains SCU63 and S1.</title>
        <authorList>
            <person name="Gan L."/>
        </authorList>
    </citation>
    <scope>NUCLEOTIDE SEQUENCE [LARGE SCALE GENOMIC DNA]</scope>
    <source>
        <strain evidence="1 2">SCU63</strain>
    </source>
</reference>
<evidence type="ECO:0000313" key="2">
    <source>
        <dbReference type="Proteomes" id="UP000251002"/>
    </source>
</evidence>
<dbReference type="Proteomes" id="UP000251002">
    <property type="component" value="Unassembled WGS sequence"/>
</dbReference>
<proteinExistence type="predicted"/>
<name>A0A365KYE3_9BACL</name>
<protein>
    <submittedName>
        <fullName evidence="1">Uncharacterized protein</fullName>
    </submittedName>
</protein>
<gene>
    <name evidence="1" type="ORF">DP120_09975</name>
</gene>
<sequence>MEKAGTPIVIGLDEKSWEEKLDKVEKWFDQLLMIQSSFKKLAEQTADKIGEIHIKTIVLAMVEEAEEHERQIEELYKVIGRDPSSVRKKAGELMGKMGDALDNLQSMLGGTSGYWKELHQLHLLNLNAMSAFGMAEQLGLALGLTEVVDIVFPILHDKQKNHMMLQEYTLEIGAVSVLYDRDFG</sequence>
<dbReference type="AlphaFoldDB" id="A0A365KYE3"/>
<accession>A0A365KYE3</accession>
<organism evidence="1 2">
    <name type="scientific">Planococcus halotolerans</name>
    <dbReference type="NCBI Taxonomy" id="2233542"/>
    <lineage>
        <taxon>Bacteria</taxon>
        <taxon>Bacillati</taxon>
        <taxon>Bacillota</taxon>
        <taxon>Bacilli</taxon>
        <taxon>Bacillales</taxon>
        <taxon>Caryophanaceae</taxon>
        <taxon>Planococcus</taxon>
    </lineage>
</organism>
<comment type="caution">
    <text evidence="1">The sequence shown here is derived from an EMBL/GenBank/DDBJ whole genome shotgun (WGS) entry which is preliminary data.</text>
</comment>
<dbReference type="RefSeq" id="WP_112223524.1">
    <property type="nucleotide sequence ID" value="NZ_CP047673.1"/>
</dbReference>
<keyword evidence="2" id="KW-1185">Reference proteome</keyword>
<evidence type="ECO:0000313" key="1">
    <source>
        <dbReference type="EMBL" id="RAZ77797.1"/>
    </source>
</evidence>